<dbReference type="AlphaFoldDB" id="R7ZN86"/>
<dbReference type="InterPro" id="IPR025665">
    <property type="entry name" value="Beta-barrel_OMP_2"/>
</dbReference>
<keyword evidence="3" id="KW-1185">Reference proteome</keyword>
<sequence length="207" mass="22664">MKIFRLMQEPNTIVKTGIVVLMVSISLLANAQEFSIGPKLGISQGDIRVNGEGFSSGDSRLGYHLGLFARLGGSKIFIQPEILYTNTGGEIQNSQNQGNTTYSVSFNRIDTPIMFGFKVADFFRVQAGPAFSFLINSEVETDNPGVPLPNYNRSTLGYQAGIGVDIANMILDLKYEGPFSRQAESIAGFPTDQRQNQLILSLGIRLF</sequence>
<dbReference type="EMBL" id="AQHR01000104">
    <property type="protein sequence ID" value="EON75566.1"/>
    <property type="molecule type" value="Genomic_DNA"/>
</dbReference>
<dbReference type="SUPFAM" id="SSF56925">
    <property type="entry name" value="OMPA-like"/>
    <property type="match status" value="1"/>
</dbReference>
<evidence type="ECO:0000259" key="1">
    <source>
        <dbReference type="Pfam" id="PF13568"/>
    </source>
</evidence>
<dbReference type="Pfam" id="PF13568">
    <property type="entry name" value="OMP_b-brl_2"/>
    <property type="match status" value="1"/>
</dbReference>
<comment type="caution">
    <text evidence="2">The sequence shown here is derived from an EMBL/GenBank/DDBJ whole genome shotgun (WGS) entry which is preliminary data.</text>
</comment>
<evidence type="ECO:0000313" key="3">
    <source>
        <dbReference type="Proteomes" id="UP000013909"/>
    </source>
</evidence>
<name>R7ZN86_9BACT</name>
<feature type="domain" description="Outer membrane protein beta-barrel" evidence="1">
    <location>
        <begin position="30"/>
        <end position="176"/>
    </location>
</feature>
<evidence type="ECO:0000313" key="2">
    <source>
        <dbReference type="EMBL" id="EON75566.1"/>
    </source>
</evidence>
<dbReference type="InterPro" id="IPR011250">
    <property type="entry name" value="OMP/PagP_B-barrel"/>
</dbReference>
<reference evidence="2 3" key="1">
    <citation type="submission" date="2013-02" db="EMBL/GenBank/DDBJ databases">
        <title>A novel strain isolated from Lonar lake, Maharashtra, India.</title>
        <authorList>
            <person name="Singh A."/>
        </authorList>
    </citation>
    <scope>NUCLEOTIDE SEQUENCE [LARGE SCALE GENOMIC DNA]</scope>
    <source>
        <strain evidence="2 3">AK24</strain>
    </source>
</reference>
<protein>
    <recommendedName>
        <fullName evidence="1">Outer membrane protein beta-barrel domain-containing protein</fullName>
    </recommendedName>
</protein>
<organism evidence="2 3">
    <name type="scientific">Lunatimonas lonarensis</name>
    <dbReference type="NCBI Taxonomy" id="1232681"/>
    <lineage>
        <taxon>Bacteria</taxon>
        <taxon>Pseudomonadati</taxon>
        <taxon>Bacteroidota</taxon>
        <taxon>Cytophagia</taxon>
        <taxon>Cytophagales</taxon>
        <taxon>Cyclobacteriaceae</taxon>
    </lineage>
</organism>
<dbReference type="PATRIC" id="fig|1288963.3.peg.3961"/>
<gene>
    <name evidence="2" type="ORF">ADIS_3969</name>
</gene>
<proteinExistence type="predicted"/>
<accession>R7ZN86</accession>
<dbReference type="RefSeq" id="WP_010856096.1">
    <property type="nucleotide sequence ID" value="NZ_AQHR01000104.1"/>
</dbReference>
<dbReference type="STRING" id="1232681.ADIS_3969"/>
<dbReference type="Proteomes" id="UP000013909">
    <property type="component" value="Unassembled WGS sequence"/>
</dbReference>